<dbReference type="OrthoDB" id="6816312at2759"/>
<feature type="region of interest" description="Disordered" evidence="1">
    <location>
        <begin position="71"/>
        <end position="108"/>
    </location>
</feature>
<feature type="compositionally biased region" description="Basic and acidic residues" evidence="1">
    <location>
        <begin position="28"/>
        <end position="37"/>
    </location>
</feature>
<gene>
    <name evidence="2" type="ORF">ACAOBT_LOCUS7657</name>
</gene>
<evidence type="ECO:0000256" key="1">
    <source>
        <dbReference type="SAM" id="MobiDB-lite"/>
    </source>
</evidence>
<evidence type="ECO:0000313" key="2">
    <source>
        <dbReference type="EMBL" id="CAH1968024.1"/>
    </source>
</evidence>
<organism evidence="2 3">
    <name type="scientific">Acanthoscelides obtectus</name>
    <name type="common">Bean weevil</name>
    <name type="synonym">Bruchus obtectus</name>
    <dbReference type="NCBI Taxonomy" id="200917"/>
    <lineage>
        <taxon>Eukaryota</taxon>
        <taxon>Metazoa</taxon>
        <taxon>Ecdysozoa</taxon>
        <taxon>Arthropoda</taxon>
        <taxon>Hexapoda</taxon>
        <taxon>Insecta</taxon>
        <taxon>Pterygota</taxon>
        <taxon>Neoptera</taxon>
        <taxon>Endopterygota</taxon>
        <taxon>Coleoptera</taxon>
        <taxon>Polyphaga</taxon>
        <taxon>Cucujiformia</taxon>
        <taxon>Chrysomeloidea</taxon>
        <taxon>Chrysomelidae</taxon>
        <taxon>Bruchinae</taxon>
        <taxon>Bruchini</taxon>
        <taxon>Acanthoscelides</taxon>
    </lineage>
</organism>
<evidence type="ECO:0000313" key="3">
    <source>
        <dbReference type="Proteomes" id="UP001152888"/>
    </source>
</evidence>
<proteinExistence type="predicted"/>
<feature type="region of interest" description="Disordered" evidence="1">
    <location>
        <begin position="28"/>
        <end position="51"/>
    </location>
</feature>
<dbReference type="EMBL" id="CAKOFQ010006750">
    <property type="protein sequence ID" value="CAH1968024.1"/>
    <property type="molecule type" value="Genomic_DNA"/>
</dbReference>
<accession>A0A9P0KBE9</accession>
<reference evidence="2" key="1">
    <citation type="submission" date="2022-03" db="EMBL/GenBank/DDBJ databases">
        <authorList>
            <person name="Sayadi A."/>
        </authorList>
    </citation>
    <scope>NUCLEOTIDE SEQUENCE</scope>
</reference>
<comment type="caution">
    <text evidence="2">The sequence shown here is derived from an EMBL/GenBank/DDBJ whole genome shotgun (WGS) entry which is preliminary data.</text>
</comment>
<keyword evidence="3" id="KW-1185">Reference proteome</keyword>
<sequence>MRSYPLREHSERPSLVRKSTNLHLEEYVDYHSPERPRPIVPRNNLKTSGLFDSSIPEEKFTTKLQPLIPFLREPCDSRGGSRPTSAAGSRRGSLKEDRLIPTHNHNLI</sequence>
<name>A0A9P0KBE9_ACAOB</name>
<dbReference type="AlphaFoldDB" id="A0A9P0KBE9"/>
<protein>
    <submittedName>
        <fullName evidence="2">Uncharacterized protein</fullName>
    </submittedName>
</protein>
<dbReference type="Proteomes" id="UP001152888">
    <property type="component" value="Unassembled WGS sequence"/>
</dbReference>